<reference evidence="2" key="1">
    <citation type="submission" date="2022-11" db="UniProtKB">
        <authorList>
            <consortium name="WormBaseParasite"/>
        </authorList>
    </citation>
    <scope>IDENTIFICATION</scope>
</reference>
<evidence type="ECO:0000313" key="2">
    <source>
        <dbReference type="WBParaSite" id="ES5_v2.g22050.t1"/>
    </source>
</evidence>
<dbReference type="Proteomes" id="UP000887579">
    <property type="component" value="Unplaced"/>
</dbReference>
<proteinExistence type="predicted"/>
<evidence type="ECO:0000313" key="1">
    <source>
        <dbReference type="Proteomes" id="UP000887579"/>
    </source>
</evidence>
<organism evidence="1 2">
    <name type="scientific">Panagrolaimus sp. ES5</name>
    <dbReference type="NCBI Taxonomy" id="591445"/>
    <lineage>
        <taxon>Eukaryota</taxon>
        <taxon>Metazoa</taxon>
        <taxon>Ecdysozoa</taxon>
        <taxon>Nematoda</taxon>
        <taxon>Chromadorea</taxon>
        <taxon>Rhabditida</taxon>
        <taxon>Tylenchina</taxon>
        <taxon>Panagrolaimomorpha</taxon>
        <taxon>Panagrolaimoidea</taxon>
        <taxon>Panagrolaimidae</taxon>
        <taxon>Panagrolaimus</taxon>
    </lineage>
</organism>
<accession>A0AC34FXP3</accession>
<protein>
    <submittedName>
        <fullName evidence="2">Uncharacterized protein</fullName>
    </submittedName>
</protein>
<sequence>MVQAMKAEDDDEKDRRNIWEDNRSTPLDLVQCFCVVQLEHESIKQKAVSEQSIISKTSSAPGPSGCHIEKFSAASFSEYSYRIGELTVLAKNSLAAKEQVSQQMVIMNSEVDGRQKSLAARIEQLEKRTKQLNDEFKAALDAEDNK</sequence>
<dbReference type="WBParaSite" id="ES5_v2.g22050.t1">
    <property type="protein sequence ID" value="ES5_v2.g22050.t1"/>
    <property type="gene ID" value="ES5_v2.g22050"/>
</dbReference>
<name>A0AC34FXP3_9BILA</name>